<organism evidence="1 2">
    <name type="scientific">Turicibacter bilis</name>
    <dbReference type="NCBI Taxonomy" id="2735723"/>
    <lineage>
        <taxon>Bacteria</taxon>
        <taxon>Bacillati</taxon>
        <taxon>Bacillota</taxon>
        <taxon>Erysipelotrichia</taxon>
        <taxon>Erysipelotrichales</taxon>
        <taxon>Turicibacteraceae</taxon>
        <taxon>Turicibacter</taxon>
    </lineage>
</organism>
<sequence length="61" mass="7293">MYFQWTYPEAKIMICSIEIQRINKESWFKSSAGIKHVMGELMRCGTLIYRCNSWLLSTNKR</sequence>
<protein>
    <submittedName>
        <fullName evidence="1">Uncharacterized protein</fullName>
    </submittedName>
</protein>
<dbReference type="Proteomes" id="UP001058072">
    <property type="component" value="Chromosome"/>
</dbReference>
<gene>
    <name evidence="1" type="ORF">J0J70_01650</name>
</gene>
<evidence type="ECO:0000313" key="2">
    <source>
        <dbReference type="Proteomes" id="UP001058072"/>
    </source>
</evidence>
<dbReference type="EMBL" id="CP071250">
    <property type="protein sequence ID" value="UUF08755.1"/>
    <property type="molecule type" value="Genomic_DNA"/>
</dbReference>
<name>A0A9Q9FGW6_9FIRM</name>
<evidence type="ECO:0000313" key="1">
    <source>
        <dbReference type="EMBL" id="UUF08755.1"/>
    </source>
</evidence>
<dbReference type="AlphaFoldDB" id="A0A9Q9FGW6"/>
<reference evidence="1" key="1">
    <citation type="submission" date="2021-03" db="EMBL/GenBank/DDBJ databases">
        <title>Comparative Genomics and Metabolomics in the genus Turicibacter.</title>
        <authorList>
            <person name="Maki J."/>
            <person name="Looft T."/>
        </authorList>
    </citation>
    <scope>NUCLEOTIDE SEQUENCE</scope>
    <source>
        <strain evidence="1">ISU324</strain>
    </source>
</reference>
<dbReference type="RefSeq" id="WP_212724711.1">
    <property type="nucleotide sequence ID" value="NZ_CP071250.1"/>
</dbReference>
<proteinExistence type="predicted"/>
<accession>A0A9Q9FGW6</accession>